<reference evidence="2" key="1">
    <citation type="journal article" date="2023" name="PhytoFront">
        <title>Draft Genome Resources of Seven Strains of Tilletia horrida, Causal Agent of Kernel Smut of Rice.</title>
        <authorList>
            <person name="Khanal S."/>
            <person name="Antony Babu S."/>
            <person name="Zhou X.G."/>
        </authorList>
    </citation>
    <scope>NUCLEOTIDE SEQUENCE</scope>
    <source>
        <strain evidence="2">TX6</strain>
    </source>
</reference>
<dbReference type="InterPro" id="IPR022024">
    <property type="entry name" value="DUF3602"/>
</dbReference>
<proteinExistence type="predicted"/>
<feature type="region of interest" description="Disordered" evidence="1">
    <location>
        <begin position="1"/>
        <end position="229"/>
    </location>
</feature>
<accession>A0AAN6JQI8</accession>
<protein>
    <submittedName>
        <fullName evidence="2">Uncharacterized protein</fullName>
    </submittedName>
</protein>
<feature type="compositionally biased region" description="Basic and acidic residues" evidence="1">
    <location>
        <begin position="1"/>
        <end position="10"/>
    </location>
</feature>
<dbReference type="PANTHER" id="PTHR34693:SF1">
    <property type="entry name" value="PROTEIN PAR32"/>
    <property type="match status" value="1"/>
</dbReference>
<dbReference type="PANTHER" id="PTHR34693">
    <property type="entry name" value="PROTEIN PAR32"/>
    <property type="match status" value="1"/>
</dbReference>
<dbReference type="Proteomes" id="UP001176517">
    <property type="component" value="Unassembled WGS sequence"/>
</dbReference>
<evidence type="ECO:0000313" key="2">
    <source>
        <dbReference type="EMBL" id="KAK0543092.1"/>
    </source>
</evidence>
<evidence type="ECO:0000313" key="3">
    <source>
        <dbReference type="Proteomes" id="UP001176517"/>
    </source>
</evidence>
<sequence>MAERGREAGRDPIIATGRGGAGNMIRSPSRGRGATDLPPAKAVAAAHNPAVGKVVHAGRGGAGNVRSPSRDPLERQRVREAEEAEHKLQADYAKNEASHFTATGRGGAGNISVPHAEAPRGRDSDAAAGGAVGNILRSLSRSRSRSREPRPTDRRRPSADATERSQSRTRGDLPSVSEHASGGTVGVLAEEEDDAAPTATAPSAATKDAAPPQSIKDRILNHLPGHQKS</sequence>
<feature type="compositionally biased region" description="Basic and acidic residues" evidence="1">
    <location>
        <begin position="145"/>
        <end position="171"/>
    </location>
</feature>
<dbReference type="EMBL" id="JAPDMZ010000403">
    <property type="protein sequence ID" value="KAK0543092.1"/>
    <property type="molecule type" value="Genomic_DNA"/>
</dbReference>
<feature type="compositionally biased region" description="Low complexity" evidence="1">
    <location>
        <begin position="34"/>
        <end position="50"/>
    </location>
</feature>
<dbReference type="Pfam" id="PF12223">
    <property type="entry name" value="DUF3602"/>
    <property type="match status" value="1"/>
</dbReference>
<dbReference type="InterPro" id="IPR053203">
    <property type="entry name" value="Cisplatin_resist-associated"/>
</dbReference>
<name>A0AAN6JQI8_9BASI</name>
<comment type="caution">
    <text evidence="2">The sequence shown here is derived from an EMBL/GenBank/DDBJ whole genome shotgun (WGS) entry which is preliminary data.</text>
</comment>
<keyword evidence="3" id="KW-1185">Reference proteome</keyword>
<feature type="compositionally biased region" description="Low complexity" evidence="1">
    <location>
        <begin position="196"/>
        <end position="211"/>
    </location>
</feature>
<dbReference type="AlphaFoldDB" id="A0AAN6JQI8"/>
<feature type="compositionally biased region" description="Basic and acidic residues" evidence="1">
    <location>
        <begin position="68"/>
        <end position="97"/>
    </location>
</feature>
<gene>
    <name evidence="2" type="ORF">OC846_006537</name>
</gene>
<evidence type="ECO:0000256" key="1">
    <source>
        <dbReference type="SAM" id="MobiDB-lite"/>
    </source>
</evidence>
<organism evidence="2 3">
    <name type="scientific">Tilletia horrida</name>
    <dbReference type="NCBI Taxonomy" id="155126"/>
    <lineage>
        <taxon>Eukaryota</taxon>
        <taxon>Fungi</taxon>
        <taxon>Dikarya</taxon>
        <taxon>Basidiomycota</taxon>
        <taxon>Ustilaginomycotina</taxon>
        <taxon>Exobasidiomycetes</taxon>
        <taxon>Tilletiales</taxon>
        <taxon>Tilletiaceae</taxon>
        <taxon>Tilletia</taxon>
    </lineage>
</organism>